<sequence>MGCEGSTTGSGGVGISKTGELDLTRETQTAERTFPESELSHIPSEFLFFSDPCPSTTFYNVYGVYIRNSETVIGDPDSYSVGTNELAVTSHCFNCGDPSHAVSACPFRFNKELIGLSRSYYEFFRDIYNEPRIGGDFSERLYSVEEWKQTRLSWVDQFVPGEMRGLELREALGIPMTSHTDEKQEEEVQARGQEEWLRNMALWGYPPGWTNRNGNPLEAMRKRILNQFVGDEEEDGGDSLYLFDGEENSEIVSLNSKSAVQGTNEETVTTEKNGIFDDVQTPARWARYPNTFFSDSLLPVYTGFALPPIPGDSPIPLPLPPPESPPPLPPPPPNDLPPPLPPPPPNDPPPPLPSDPVPGTESKCPSYTLAEKEEGMDEDCDMDMSDEE</sequence>
<dbReference type="GO" id="GO:0003723">
    <property type="term" value="F:RNA binding"/>
    <property type="evidence" value="ECO:0007669"/>
    <property type="project" value="TreeGrafter"/>
</dbReference>
<dbReference type="InterPro" id="IPR001878">
    <property type="entry name" value="Znf_CCHC"/>
</dbReference>
<proteinExistence type="predicted"/>
<dbReference type="PANTHER" id="PTHR13316:SF0">
    <property type="entry name" value="ZINC FINGER CCHC DOMAIN-CONTAINING PROTEIN 8"/>
    <property type="match status" value="1"/>
</dbReference>
<feature type="compositionally biased region" description="Acidic residues" evidence="2">
    <location>
        <begin position="374"/>
        <end position="388"/>
    </location>
</feature>
<dbReference type="PROSITE" id="PS50158">
    <property type="entry name" value="ZF_CCHC"/>
    <property type="match status" value="1"/>
</dbReference>
<dbReference type="KEGG" id="more:E1B28_009255"/>
<dbReference type="EMBL" id="CM032185">
    <property type="protein sequence ID" value="KAG7092953.1"/>
    <property type="molecule type" value="Genomic_DNA"/>
</dbReference>
<feature type="region of interest" description="Disordered" evidence="2">
    <location>
        <begin position="1"/>
        <end position="22"/>
    </location>
</feature>
<dbReference type="GO" id="GO:0008270">
    <property type="term" value="F:zinc ion binding"/>
    <property type="evidence" value="ECO:0007669"/>
    <property type="project" value="UniProtKB-KW"/>
</dbReference>
<evidence type="ECO:0000313" key="5">
    <source>
        <dbReference type="Proteomes" id="UP001049176"/>
    </source>
</evidence>
<dbReference type="GeneID" id="66078331"/>
<dbReference type="InterPro" id="IPR052115">
    <property type="entry name" value="NEXT_complex_subunit_ZCCHC8"/>
</dbReference>
<dbReference type="PANTHER" id="PTHR13316">
    <property type="entry name" value="ZINC FINGER, CCHC DOMAIN CONTAINING 8"/>
    <property type="match status" value="1"/>
</dbReference>
<evidence type="ECO:0000259" key="3">
    <source>
        <dbReference type="PROSITE" id="PS50158"/>
    </source>
</evidence>
<evidence type="ECO:0000256" key="1">
    <source>
        <dbReference type="PROSITE-ProRule" id="PRU00047"/>
    </source>
</evidence>
<feature type="region of interest" description="Disordered" evidence="2">
    <location>
        <begin position="312"/>
        <end position="388"/>
    </location>
</feature>
<dbReference type="Proteomes" id="UP001049176">
    <property type="component" value="Chromosome 5"/>
</dbReference>
<feature type="compositionally biased region" description="Pro residues" evidence="2">
    <location>
        <begin position="312"/>
        <end position="356"/>
    </location>
</feature>
<comment type="caution">
    <text evidence="4">The sequence shown here is derived from an EMBL/GenBank/DDBJ whole genome shotgun (WGS) entry which is preliminary data.</text>
</comment>
<dbReference type="GO" id="GO:0071013">
    <property type="term" value="C:catalytic step 2 spliceosome"/>
    <property type="evidence" value="ECO:0007669"/>
    <property type="project" value="TreeGrafter"/>
</dbReference>
<dbReference type="RefSeq" id="XP_043009423.1">
    <property type="nucleotide sequence ID" value="XM_043154133.1"/>
</dbReference>
<gene>
    <name evidence="4" type="ORF">E1B28_009255</name>
</gene>
<accession>A0A9P7S1P6</accession>
<protein>
    <recommendedName>
        <fullName evidence="3">CCHC-type domain-containing protein</fullName>
    </recommendedName>
</protein>
<feature type="domain" description="CCHC-type" evidence="3">
    <location>
        <begin position="92"/>
        <end position="106"/>
    </location>
</feature>
<keyword evidence="1" id="KW-0479">Metal-binding</keyword>
<dbReference type="AlphaFoldDB" id="A0A9P7S1P6"/>
<evidence type="ECO:0000313" key="4">
    <source>
        <dbReference type="EMBL" id="KAG7092953.1"/>
    </source>
</evidence>
<keyword evidence="1" id="KW-0863">Zinc-finger</keyword>
<keyword evidence="5" id="KW-1185">Reference proteome</keyword>
<name>A0A9P7S1P6_9AGAR</name>
<organism evidence="4 5">
    <name type="scientific">Marasmius oreades</name>
    <name type="common">fairy-ring Marasmius</name>
    <dbReference type="NCBI Taxonomy" id="181124"/>
    <lineage>
        <taxon>Eukaryota</taxon>
        <taxon>Fungi</taxon>
        <taxon>Dikarya</taxon>
        <taxon>Basidiomycota</taxon>
        <taxon>Agaricomycotina</taxon>
        <taxon>Agaricomycetes</taxon>
        <taxon>Agaricomycetidae</taxon>
        <taxon>Agaricales</taxon>
        <taxon>Marasmiineae</taxon>
        <taxon>Marasmiaceae</taxon>
        <taxon>Marasmius</taxon>
    </lineage>
</organism>
<reference evidence="4" key="1">
    <citation type="journal article" date="2021" name="Genome Biol. Evol.">
        <title>The assembled and annotated genome of the fairy-ring fungus Marasmius oreades.</title>
        <authorList>
            <person name="Hiltunen M."/>
            <person name="Ament-Velasquez S.L."/>
            <person name="Johannesson H."/>
        </authorList>
    </citation>
    <scope>NUCLEOTIDE SEQUENCE</scope>
    <source>
        <strain evidence="4">03SP1</strain>
    </source>
</reference>
<keyword evidence="1" id="KW-0862">Zinc</keyword>
<evidence type="ECO:0000256" key="2">
    <source>
        <dbReference type="SAM" id="MobiDB-lite"/>
    </source>
</evidence>
<dbReference type="OrthoDB" id="429967at2759"/>